<feature type="transmembrane region" description="Helical" evidence="1">
    <location>
        <begin position="71"/>
        <end position="91"/>
    </location>
</feature>
<feature type="transmembrane region" description="Helical" evidence="1">
    <location>
        <begin position="12"/>
        <end position="33"/>
    </location>
</feature>
<dbReference type="InterPro" id="IPR046007">
    <property type="entry name" value="DUF5963"/>
</dbReference>
<keyword evidence="1" id="KW-1133">Transmembrane helix</keyword>
<accession>A0A645FF13</accession>
<dbReference type="EMBL" id="VSSQ01058344">
    <property type="protein sequence ID" value="MPN12072.1"/>
    <property type="molecule type" value="Genomic_DNA"/>
</dbReference>
<keyword evidence="1" id="KW-0812">Transmembrane</keyword>
<name>A0A645FF13_9ZZZZ</name>
<sequence length="112" mass="12801">MDKNQLKRIMTFIILGILISVAFCSIFITLGYFEAYKNLPQRYVVDILGIPIYVLEKAGDKYTGGEVNSNMSFIGIAFCILTVIIGEVIYFRKHKKANATKYAIRYHQINLI</sequence>
<proteinExistence type="predicted"/>
<evidence type="ECO:0000313" key="2">
    <source>
        <dbReference type="EMBL" id="MPN12072.1"/>
    </source>
</evidence>
<gene>
    <name evidence="2" type="ORF">SDC9_159382</name>
</gene>
<organism evidence="2">
    <name type="scientific">bioreactor metagenome</name>
    <dbReference type="NCBI Taxonomy" id="1076179"/>
    <lineage>
        <taxon>unclassified sequences</taxon>
        <taxon>metagenomes</taxon>
        <taxon>ecological metagenomes</taxon>
    </lineage>
</organism>
<dbReference type="AlphaFoldDB" id="A0A645FF13"/>
<keyword evidence="1" id="KW-0472">Membrane</keyword>
<evidence type="ECO:0000256" key="1">
    <source>
        <dbReference type="SAM" id="Phobius"/>
    </source>
</evidence>
<dbReference type="NCBIfam" id="NF033904">
    <property type="entry name" value="LlsX_fam"/>
    <property type="match status" value="1"/>
</dbReference>
<protein>
    <submittedName>
        <fullName evidence="2">Uncharacterized protein</fullName>
    </submittedName>
</protein>
<comment type="caution">
    <text evidence="2">The sequence shown here is derived from an EMBL/GenBank/DDBJ whole genome shotgun (WGS) entry which is preliminary data.</text>
</comment>
<dbReference type="Pfam" id="PF19388">
    <property type="entry name" value="DUF5963"/>
    <property type="match status" value="1"/>
</dbReference>
<reference evidence="2" key="1">
    <citation type="submission" date="2019-08" db="EMBL/GenBank/DDBJ databases">
        <authorList>
            <person name="Kucharzyk K."/>
            <person name="Murdoch R.W."/>
            <person name="Higgins S."/>
            <person name="Loffler F."/>
        </authorList>
    </citation>
    <scope>NUCLEOTIDE SEQUENCE</scope>
</reference>